<accession>A0A0F9D3M0</accession>
<evidence type="ECO:0000256" key="3">
    <source>
        <dbReference type="ARBA" id="ARBA00022801"/>
    </source>
</evidence>
<comment type="similarity">
    <text evidence="1">Belongs to the peptidase S1C family.</text>
</comment>
<dbReference type="EMBL" id="LAZR01033372">
    <property type="protein sequence ID" value="KKL48276.1"/>
    <property type="molecule type" value="Genomic_DNA"/>
</dbReference>
<dbReference type="InterPro" id="IPR051201">
    <property type="entry name" value="Chloro_Bact_Ser_Proteases"/>
</dbReference>
<dbReference type="FunFam" id="2.40.10.10:FF:000001">
    <property type="entry name" value="Periplasmic serine protease DegS"/>
    <property type="match status" value="1"/>
</dbReference>
<keyword evidence="5" id="KW-0472">Membrane</keyword>
<evidence type="ECO:0000256" key="4">
    <source>
        <dbReference type="ARBA" id="ARBA00022825"/>
    </source>
</evidence>
<dbReference type="Pfam" id="PF13180">
    <property type="entry name" value="PDZ_2"/>
    <property type="match status" value="1"/>
</dbReference>
<dbReference type="InterPro" id="IPR001940">
    <property type="entry name" value="Peptidase_S1C"/>
</dbReference>
<dbReference type="Gene3D" id="2.40.10.10">
    <property type="entry name" value="Trypsin-like serine proteases"/>
    <property type="match status" value="2"/>
</dbReference>
<feature type="domain" description="PDZ" evidence="6">
    <location>
        <begin position="266"/>
        <end position="363"/>
    </location>
</feature>
<dbReference type="InterPro" id="IPR009003">
    <property type="entry name" value="Peptidase_S1_PA"/>
</dbReference>
<evidence type="ECO:0000256" key="2">
    <source>
        <dbReference type="ARBA" id="ARBA00022670"/>
    </source>
</evidence>
<keyword evidence="2" id="KW-0645">Protease</keyword>
<dbReference type="SUPFAM" id="SSF50156">
    <property type="entry name" value="PDZ domain-like"/>
    <property type="match status" value="1"/>
</dbReference>
<evidence type="ECO:0000256" key="5">
    <source>
        <dbReference type="SAM" id="Phobius"/>
    </source>
</evidence>
<dbReference type="PANTHER" id="PTHR43343">
    <property type="entry name" value="PEPTIDASE S12"/>
    <property type="match status" value="1"/>
</dbReference>
<dbReference type="GO" id="GO:0004252">
    <property type="term" value="F:serine-type endopeptidase activity"/>
    <property type="evidence" value="ECO:0007669"/>
    <property type="project" value="InterPro"/>
</dbReference>
<dbReference type="InterPro" id="IPR036034">
    <property type="entry name" value="PDZ_sf"/>
</dbReference>
<gene>
    <name evidence="7" type="ORF">LCGC14_2327120</name>
</gene>
<dbReference type="SUPFAM" id="SSF50494">
    <property type="entry name" value="Trypsin-like serine proteases"/>
    <property type="match status" value="1"/>
</dbReference>
<dbReference type="PROSITE" id="PS50106">
    <property type="entry name" value="PDZ"/>
    <property type="match status" value="1"/>
</dbReference>
<keyword evidence="5" id="KW-0812">Transmembrane</keyword>
<dbReference type="InterPro" id="IPR043504">
    <property type="entry name" value="Peptidase_S1_PA_chymotrypsin"/>
</dbReference>
<organism evidence="7">
    <name type="scientific">marine sediment metagenome</name>
    <dbReference type="NCBI Taxonomy" id="412755"/>
    <lineage>
        <taxon>unclassified sequences</taxon>
        <taxon>metagenomes</taxon>
        <taxon>ecological metagenomes</taxon>
    </lineage>
</organism>
<dbReference type="InterPro" id="IPR001478">
    <property type="entry name" value="PDZ"/>
</dbReference>
<dbReference type="PRINTS" id="PR00834">
    <property type="entry name" value="PROTEASES2C"/>
</dbReference>
<feature type="transmembrane region" description="Helical" evidence="5">
    <location>
        <begin position="14"/>
        <end position="33"/>
    </location>
</feature>
<keyword evidence="4" id="KW-0720">Serine protease</keyword>
<sequence length="376" mass="41120">MQHYSSLNPKLVKWIRLLIILICVWLVADFLGLKPLRFLRPRVEMRPVTQATGDLGADEKANIEIFEKVSPSVTYITNKRFQRDLFSFNVMEIPQGTGSGFLWDDKGHIVTNFHVIYQADEVEVRMQDGKSYDADLVGADPDHDLAVLRINALNLNIPPLMIGSSKDLRVGQKVLAIGNPFGLDSTLTTGVISALGRTIQSMTKRYIHDVIQTDAAINPGNSGGPLLDSFGRLIGINTAIISPTGVYSGVGFAVPVDTVNRIVTKLINYGKVGRPGLGVSLIPDNIMARLGMEGVGILEVHRGSSAEEAGLKEVKRLRDGQIEIGDVITGCDGSPIKKSSDLIKILDRHEVGDEVELTILREGRKKLIRIILQIVG</sequence>
<evidence type="ECO:0000259" key="6">
    <source>
        <dbReference type="PROSITE" id="PS50106"/>
    </source>
</evidence>
<keyword evidence="5" id="KW-1133">Transmembrane helix</keyword>
<dbReference type="Pfam" id="PF13365">
    <property type="entry name" value="Trypsin_2"/>
    <property type="match status" value="1"/>
</dbReference>
<name>A0A0F9D3M0_9ZZZZ</name>
<evidence type="ECO:0000313" key="7">
    <source>
        <dbReference type="EMBL" id="KKL48276.1"/>
    </source>
</evidence>
<keyword evidence="3" id="KW-0378">Hydrolase</keyword>
<proteinExistence type="inferred from homology"/>
<dbReference type="PANTHER" id="PTHR43343:SF3">
    <property type="entry name" value="PROTEASE DO-LIKE 8, CHLOROPLASTIC"/>
    <property type="match status" value="1"/>
</dbReference>
<dbReference type="SMART" id="SM00228">
    <property type="entry name" value="PDZ"/>
    <property type="match status" value="1"/>
</dbReference>
<comment type="caution">
    <text evidence="7">The sequence shown here is derived from an EMBL/GenBank/DDBJ whole genome shotgun (WGS) entry which is preliminary data.</text>
</comment>
<protein>
    <recommendedName>
        <fullName evidence="6">PDZ domain-containing protein</fullName>
    </recommendedName>
</protein>
<dbReference type="Gene3D" id="2.30.42.10">
    <property type="match status" value="1"/>
</dbReference>
<dbReference type="GO" id="GO:0006508">
    <property type="term" value="P:proteolysis"/>
    <property type="evidence" value="ECO:0007669"/>
    <property type="project" value="UniProtKB-KW"/>
</dbReference>
<reference evidence="7" key="1">
    <citation type="journal article" date="2015" name="Nature">
        <title>Complex archaea that bridge the gap between prokaryotes and eukaryotes.</title>
        <authorList>
            <person name="Spang A."/>
            <person name="Saw J.H."/>
            <person name="Jorgensen S.L."/>
            <person name="Zaremba-Niedzwiedzka K."/>
            <person name="Martijn J."/>
            <person name="Lind A.E."/>
            <person name="van Eijk R."/>
            <person name="Schleper C."/>
            <person name="Guy L."/>
            <person name="Ettema T.J."/>
        </authorList>
    </citation>
    <scope>NUCLEOTIDE SEQUENCE</scope>
</reference>
<dbReference type="AlphaFoldDB" id="A0A0F9D3M0"/>
<evidence type="ECO:0000256" key="1">
    <source>
        <dbReference type="ARBA" id="ARBA00010541"/>
    </source>
</evidence>